<feature type="region of interest" description="Disordered" evidence="7">
    <location>
        <begin position="77"/>
        <end position="116"/>
    </location>
</feature>
<keyword evidence="3" id="KW-0488">Methylation</keyword>
<dbReference type="InterPro" id="IPR027417">
    <property type="entry name" value="P-loop_NTPase"/>
</dbReference>
<keyword evidence="6" id="KW-0449">Lipoprotein</keyword>
<feature type="compositionally biased region" description="Polar residues" evidence="7">
    <location>
        <begin position="104"/>
        <end position="116"/>
    </location>
</feature>
<keyword evidence="4" id="KW-0342">GTP-binding</keyword>
<keyword evidence="2" id="KW-1003">Cell membrane</keyword>
<evidence type="ECO:0000256" key="6">
    <source>
        <dbReference type="ARBA" id="ARBA00023288"/>
    </source>
</evidence>
<proteinExistence type="predicted"/>
<keyword evidence="5" id="KW-0472">Membrane</keyword>
<protein>
    <submittedName>
        <fullName evidence="8">Uncharacterized protein</fullName>
    </submittedName>
</protein>
<dbReference type="GO" id="GO:0005886">
    <property type="term" value="C:plasma membrane"/>
    <property type="evidence" value="ECO:0007669"/>
    <property type="project" value="UniProtKB-SubCell"/>
</dbReference>
<dbReference type="PANTHER" id="PTHR46149">
    <property type="entry name" value="MIP08469P"/>
    <property type="match status" value="1"/>
</dbReference>
<feature type="non-terminal residue" evidence="8">
    <location>
        <position position="1"/>
    </location>
</feature>
<evidence type="ECO:0000256" key="5">
    <source>
        <dbReference type="ARBA" id="ARBA00023136"/>
    </source>
</evidence>
<dbReference type="AlphaFoldDB" id="A0A1B6KPG7"/>
<sequence>EQRADYQEIPMVVAANKLDMATFRREVRVEDVSEWLFCSLPKLKAKLMECSAKDNYNVRDIFKCFVTLARILPASEEETPLKRRSSAYVRGGSRRAPSPHTLATEASTSSPMHVEP</sequence>
<reference evidence="8" key="1">
    <citation type="submission" date="2015-11" db="EMBL/GenBank/DDBJ databases">
        <title>De novo transcriptome assembly of four potential Pierce s Disease insect vectors from Arizona vineyards.</title>
        <authorList>
            <person name="Tassone E.E."/>
        </authorList>
    </citation>
    <scope>NUCLEOTIDE SEQUENCE</scope>
</reference>
<name>A0A1B6KPG7_9HEMI</name>
<dbReference type="GO" id="GO:0003924">
    <property type="term" value="F:GTPase activity"/>
    <property type="evidence" value="ECO:0007669"/>
    <property type="project" value="InterPro"/>
</dbReference>
<dbReference type="Gene3D" id="3.40.50.300">
    <property type="entry name" value="P-loop containing nucleotide triphosphate hydrolases"/>
    <property type="match status" value="1"/>
</dbReference>
<dbReference type="Pfam" id="PF00071">
    <property type="entry name" value="Ras"/>
    <property type="match status" value="1"/>
</dbReference>
<evidence type="ECO:0000256" key="7">
    <source>
        <dbReference type="SAM" id="MobiDB-lite"/>
    </source>
</evidence>
<dbReference type="InterPro" id="IPR001806">
    <property type="entry name" value="Small_GTPase"/>
</dbReference>
<evidence type="ECO:0000313" key="8">
    <source>
        <dbReference type="EMBL" id="JAT13348.1"/>
    </source>
</evidence>
<feature type="non-terminal residue" evidence="8">
    <location>
        <position position="116"/>
    </location>
</feature>
<comment type="subcellular location">
    <subcellularLocation>
        <location evidence="1">Cell membrane</location>
        <topology evidence="1">Lipid-anchor</topology>
    </subcellularLocation>
</comment>
<gene>
    <name evidence="8" type="ORF">g.52436</name>
</gene>
<dbReference type="PRINTS" id="PR00449">
    <property type="entry name" value="RASTRNSFRMNG"/>
</dbReference>
<evidence type="ECO:0000256" key="3">
    <source>
        <dbReference type="ARBA" id="ARBA00022481"/>
    </source>
</evidence>
<dbReference type="EMBL" id="GEBQ01026629">
    <property type="protein sequence ID" value="JAT13348.1"/>
    <property type="molecule type" value="Transcribed_RNA"/>
</dbReference>
<evidence type="ECO:0000256" key="4">
    <source>
        <dbReference type="ARBA" id="ARBA00023134"/>
    </source>
</evidence>
<evidence type="ECO:0000256" key="2">
    <source>
        <dbReference type="ARBA" id="ARBA00022475"/>
    </source>
</evidence>
<keyword evidence="4" id="KW-0547">Nucleotide-binding</keyword>
<dbReference type="SUPFAM" id="SSF52540">
    <property type="entry name" value="P-loop containing nucleoside triphosphate hydrolases"/>
    <property type="match status" value="1"/>
</dbReference>
<dbReference type="InterPro" id="IPR052236">
    <property type="entry name" value="Small_GTPase_RasD"/>
</dbReference>
<dbReference type="PANTHER" id="PTHR46149:SF7">
    <property type="entry name" value="GTP-BINDING PROTEIN DI-RAS2"/>
    <property type="match status" value="1"/>
</dbReference>
<organism evidence="8">
    <name type="scientific">Graphocephala atropunctata</name>
    <dbReference type="NCBI Taxonomy" id="36148"/>
    <lineage>
        <taxon>Eukaryota</taxon>
        <taxon>Metazoa</taxon>
        <taxon>Ecdysozoa</taxon>
        <taxon>Arthropoda</taxon>
        <taxon>Hexapoda</taxon>
        <taxon>Insecta</taxon>
        <taxon>Pterygota</taxon>
        <taxon>Neoptera</taxon>
        <taxon>Paraneoptera</taxon>
        <taxon>Hemiptera</taxon>
        <taxon>Auchenorrhyncha</taxon>
        <taxon>Membracoidea</taxon>
        <taxon>Cicadellidae</taxon>
        <taxon>Cicadellinae</taxon>
        <taxon>Cicadellini</taxon>
        <taxon>Graphocephala</taxon>
    </lineage>
</organism>
<evidence type="ECO:0000256" key="1">
    <source>
        <dbReference type="ARBA" id="ARBA00004193"/>
    </source>
</evidence>
<dbReference type="GO" id="GO:0005525">
    <property type="term" value="F:GTP binding"/>
    <property type="evidence" value="ECO:0007669"/>
    <property type="project" value="UniProtKB-KW"/>
</dbReference>
<accession>A0A1B6KPG7</accession>